<sequence length="394" mass="44705">MPFFRRGPGFSLSGPVGIDVDSAWSHSYGPPDDSRRSMELDMRLFSAYFLVAEPLATFVGYRIAQHCIRGCRVSFLSPSQRMWIGFFYCWFKIRLIDYAFHGTVYYTMSLIIMVVYFVYALLAFGFHFGPLQFLFFDYIPRSKMTQSVIYKMVLLCKEVSKRIEFYVLQQLICRPPLETRDRNAMTSSTIATHPLEPQSCTSKTVSFSRVSSFFGREVDVNIELWNRSMCQQWAMALSSAARSNVSRVRGKCANAVALTDSVFECRFMFVMQHDGLLLGFFMTTPTATLMSKFKDGKAMPFELLQRFNCSSRSALATTEPLFLYAESSRLVGRASLAQKNAVYRLLLQLNSAHGNTADVSLRALRAKNFVEAGVGQVVKKKVRITGSFKGLDGY</sequence>
<gene>
    <name evidence="2" type="ORF">V7S43_006502</name>
</gene>
<evidence type="ECO:0000256" key="1">
    <source>
        <dbReference type="SAM" id="Phobius"/>
    </source>
</evidence>
<accession>A0ABD3FQ41</accession>
<evidence type="ECO:0000313" key="3">
    <source>
        <dbReference type="Proteomes" id="UP001632037"/>
    </source>
</evidence>
<keyword evidence="1" id="KW-0472">Membrane</keyword>
<feature type="transmembrane region" description="Helical" evidence="1">
    <location>
        <begin position="106"/>
        <end position="136"/>
    </location>
</feature>
<feature type="transmembrane region" description="Helical" evidence="1">
    <location>
        <begin position="44"/>
        <end position="61"/>
    </location>
</feature>
<evidence type="ECO:0000313" key="2">
    <source>
        <dbReference type="EMBL" id="KAL3668414.1"/>
    </source>
</evidence>
<comment type="caution">
    <text evidence="2">The sequence shown here is derived from an EMBL/GenBank/DDBJ whole genome shotgun (WGS) entry which is preliminary data.</text>
</comment>
<name>A0ABD3FQ41_9STRA</name>
<keyword evidence="1" id="KW-1133">Transmembrane helix</keyword>
<dbReference type="EMBL" id="JBIMZQ010000011">
    <property type="protein sequence ID" value="KAL3668414.1"/>
    <property type="molecule type" value="Genomic_DNA"/>
</dbReference>
<keyword evidence="3" id="KW-1185">Reference proteome</keyword>
<reference evidence="2 3" key="1">
    <citation type="submission" date="2024-09" db="EMBL/GenBank/DDBJ databases">
        <title>Genome sequencing and assembly of Phytophthora oleae, isolate VK10A, causative agent of rot of olive drupes.</title>
        <authorList>
            <person name="Conti Taguali S."/>
            <person name="Riolo M."/>
            <person name="La Spada F."/>
            <person name="Cacciola S.O."/>
            <person name="Dionisio G."/>
        </authorList>
    </citation>
    <scope>NUCLEOTIDE SEQUENCE [LARGE SCALE GENOMIC DNA]</scope>
    <source>
        <strain evidence="2 3">VK10A</strain>
    </source>
</reference>
<dbReference type="AlphaFoldDB" id="A0ABD3FQ41"/>
<protein>
    <submittedName>
        <fullName evidence="2">Uncharacterized protein</fullName>
    </submittedName>
</protein>
<dbReference type="Proteomes" id="UP001632037">
    <property type="component" value="Unassembled WGS sequence"/>
</dbReference>
<proteinExistence type="predicted"/>
<organism evidence="2 3">
    <name type="scientific">Phytophthora oleae</name>
    <dbReference type="NCBI Taxonomy" id="2107226"/>
    <lineage>
        <taxon>Eukaryota</taxon>
        <taxon>Sar</taxon>
        <taxon>Stramenopiles</taxon>
        <taxon>Oomycota</taxon>
        <taxon>Peronosporomycetes</taxon>
        <taxon>Peronosporales</taxon>
        <taxon>Peronosporaceae</taxon>
        <taxon>Phytophthora</taxon>
    </lineage>
</organism>
<keyword evidence="1" id="KW-0812">Transmembrane</keyword>